<accession>A0AAV2ER23</accession>
<protein>
    <submittedName>
        <fullName evidence="3">Uncharacterized protein</fullName>
    </submittedName>
</protein>
<evidence type="ECO:0000256" key="2">
    <source>
        <dbReference type="SAM" id="Phobius"/>
    </source>
</evidence>
<reference evidence="3 4" key="1">
    <citation type="submission" date="2024-04" db="EMBL/GenBank/DDBJ databases">
        <authorList>
            <person name="Fracassetti M."/>
        </authorList>
    </citation>
    <scope>NUCLEOTIDE SEQUENCE [LARGE SCALE GENOMIC DNA]</scope>
</reference>
<dbReference type="EMBL" id="OZ034818">
    <property type="protein sequence ID" value="CAL1388177.1"/>
    <property type="molecule type" value="Genomic_DNA"/>
</dbReference>
<keyword evidence="4" id="KW-1185">Reference proteome</keyword>
<organism evidence="3 4">
    <name type="scientific">Linum trigynum</name>
    <dbReference type="NCBI Taxonomy" id="586398"/>
    <lineage>
        <taxon>Eukaryota</taxon>
        <taxon>Viridiplantae</taxon>
        <taxon>Streptophyta</taxon>
        <taxon>Embryophyta</taxon>
        <taxon>Tracheophyta</taxon>
        <taxon>Spermatophyta</taxon>
        <taxon>Magnoliopsida</taxon>
        <taxon>eudicotyledons</taxon>
        <taxon>Gunneridae</taxon>
        <taxon>Pentapetalae</taxon>
        <taxon>rosids</taxon>
        <taxon>fabids</taxon>
        <taxon>Malpighiales</taxon>
        <taxon>Linaceae</taxon>
        <taxon>Linum</taxon>
    </lineage>
</organism>
<dbReference type="AlphaFoldDB" id="A0AAV2ER23"/>
<feature type="region of interest" description="Disordered" evidence="1">
    <location>
        <begin position="1"/>
        <end position="27"/>
    </location>
</feature>
<gene>
    <name evidence="3" type="ORF">LTRI10_LOCUS29118</name>
</gene>
<keyword evidence="2" id="KW-0472">Membrane</keyword>
<evidence type="ECO:0000256" key="1">
    <source>
        <dbReference type="SAM" id="MobiDB-lite"/>
    </source>
</evidence>
<sequence>MRSFTVAATVRPLSSPESMDPAQVSGGSYGGPHHSCRYLTGVGVGLFYLFVLHLVHGGPKRQQEGGDVEWESWSRFHGHAQGRSQDSEVGGPNFFP</sequence>
<keyword evidence="2" id="KW-0812">Transmembrane</keyword>
<name>A0AAV2ER23_9ROSI</name>
<proteinExistence type="predicted"/>
<evidence type="ECO:0000313" key="4">
    <source>
        <dbReference type="Proteomes" id="UP001497516"/>
    </source>
</evidence>
<feature type="transmembrane region" description="Helical" evidence="2">
    <location>
        <begin position="38"/>
        <end position="55"/>
    </location>
</feature>
<keyword evidence="2" id="KW-1133">Transmembrane helix</keyword>
<dbReference type="Proteomes" id="UP001497516">
    <property type="component" value="Chromosome 5"/>
</dbReference>
<feature type="region of interest" description="Disordered" evidence="1">
    <location>
        <begin position="77"/>
        <end position="96"/>
    </location>
</feature>
<evidence type="ECO:0000313" key="3">
    <source>
        <dbReference type="EMBL" id="CAL1388177.1"/>
    </source>
</evidence>